<dbReference type="AlphaFoldDB" id="A0A8J6N381"/>
<dbReference type="EMBL" id="JACNJD010000322">
    <property type="protein sequence ID" value="MBC8178875.1"/>
    <property type="molecule type" value="Genomic_DNA"/>
</dbReference>
<gene>
    <name evidence="1" type="ORF">H8E19_15835</name>
</gene>
<dbReference type="Pfam" id="PF12953">
    <property type="entry name" value="DUF3842"/>
    <property type="match status" value="1"/>
</dbReference>
<evidence type="ECO:0000313" key="1">
    <source>
        <dbReference type="EMBL" id="MBC8178875.1"/>
    </source>
</evidence>
<sequence>MKLMVMDGQGGGIGATVIKGLRHSIGADLEILALGTNSIATSRMMKAGANRGGTGENAIICTSHVVDLIIGPLGILVANAMMGEVTPKMASAVSSSKAKKVLIPLTQEKIKIVGISDEPLPHLVNQIIKTVREII</sequence>
<comment type="caution">
    <text evidence="1">The sequence shown here is derived from an EMBL/GenBank/DDBJ whole genome shotgun (WGS) entry which is preliminary data.</text>
</comment>
<accession>A0A8J6N381</accession>
<reference evidence="1 2" key="1">
    <citation type="submission" date="2020-08" db="EMBL/GenBank/DDBJ databases">
        <title>Bridging the membrane lipid divide: bacteria of the FCB group superphylum have the potential to synthesize archaeal ether lipids.</title>
        <authorList>
            <person name="Villanueva L."/>
            <person name="Von Meijenfeldt F.A.B."/>
            <person name="Westbye A.B."/>
            <person name="Yadav S."/>
            <person name="Hopmans E.C."/>
            <person name="Dutilh B.E."/>
            <person name="Sinninghe Damste J.S."/>
        </authorList>
    </citation>
    <scope>NUCLEOTIDE SEQUENCE [LARGE SCALE GENOMIC DNA]</scope>
    <source>
        <strain evidence="1">NIOZ-UU27</strain>
    </source>
</reference>
<dbReference type="InterPro" id="IPR024208">
    <property type="entry name" value="DUF3842"/>
</dbReference>
<protein>
    <submittedName>
        <fullName evidence="1">DUF3842 family protein</fullName>
    </submittedName>
</protein>
<dbReference type="Proteomes" id="UP000650524">
    <property type="component" value="Unassembled WGS sequence"/>
</dbReference>
<proteinExistence type="predicted"/>
<organism evidence="1 2">
    <name type="scientific">Candidatus Desulfacyla euxinica</name>
    <dbReference type="NCBI Taxonomy" id="2841693"/>
    <lineage>
        <taxon>Bacteria</taxon>
        <taxon>Deltaproteobacteria</taxon>
        <taxon>Candidatus Desulfacyla</taxon>
    </lineage>
</organism>
<name>A0A8J6N381_9DELT</name>
<evidence type="ECO:0000313" key="2">
    <source>
        <dbReference type="Proteomes" id="UP000650524"/>
    </source>
</evidence>